<reference evidence="2" key="1">
    <citation type="submission" date="2021-01" db="EMBL/GenBank/DDBJ databases">
        <title>Whole genome shotgun sequence of Rhizocola hellebori NBRC 109834.</title>
        <authorList>
            <person name="Komaki H."/>
            <person name="Tamura T."/>
        </authorList>
    </citation>
    <scope>NUCLEOTIDE SEQUENCE</scope>
    <source>
        <strain evidence="2">NBRC 109834</strain>
    </source>
</reference>
<feature type="signal peptide" evidence="1">
    <location>
        <begin position="1"/>
        <end position="29"/>
    </location>
</feature>
<dbReference type="Proteomes" id="UP000612899">
    <property type="component" value="Unassembled WGS sequence"/>
</dbReference>
<evidence type="ECO:0000313" key="2">
    <source>
        <dbReference type="EMBL" id="GIH02152.1"/>
    </source>
</evidence>
<dbReference type="AlphaFoldDB" id="A0A8J3Q2F0"/>
<evidence type="ECO:0000313" key="3">
    <source>
        <dbReference type="Proteomes" id="UP000612899"/>
    </source>
</evidence>
<name>A0A8J3Q2F0_9ACTN</name>
<protein>
    <submittedName>
        <fullName evidence="2">Uncharacterized protein</fullName>
    </submittedName>
</protein>
<sequence length="175" mass="19249">MRAMSLARAALAGLAMAMTVLVAATPASAAVLKPFAETYVKVALDPKTYVTTYAILDYDDDMCQGSMMQAKATWYIGEADSSRAYVTKVVITAYTTSRATNWLSGASIYDNAGTTLWHNAWEPGVEFGPYTWVNRTHYINKWIALGSGARLSEQVVFGAANCWGPKDFRYYLKRG</sequence>
<comment type="caution">
    <text evidence="2">The sequence shown here is derived from an EMBL/GenBank/DDBJ whole genome shotgun (WGS) entry which is preliminary data.</text>
</comment>
<feature type="chain" id="PRO_5035282880" evidence="1">
    <location>
        <begin position="30"/>
        <end position="175"/>
    </location>
</feature>
<dbReference type="EMBL" id="BONY01000001">
    <property type="protein sequence ID" value="GIH02152.1"/>
    <property type="molecule type" value="Genomic_DNA"/>
</dbReference>
<accession>A0A8J3Q2F0</accession>
<proteinExistence type="predicted"/>
<evidence type="ECO:0000256" key="1">
    <source>
        <dbReference type="SAM" id="SignalP"/>
    </source>
</evidence>
<gene>
    <name evidence="2" type="ORF">Rhe02_02190</name>
</gene>
<keyword evidence="1" id="KW-0732">Signal</keyword>
<keyword evidence="3" id="KW-1185">Reference proteome</keyword>
<organism evidence="2 3">
    <name type="scientific">Rhizocola hellebori</name>
    <dbReference type="NCBI Taxonomy" id="1392758"/>
    <lineage>
        <taxon>Bacteria</taxon>
        <taxon>Bacillati</taxon>
        <taxon>Actinomycetota</taxon>
        <taxon>Actinomycetes</taxon>
        <taxon>Micromonosporales</taxon>
        <taxon>Micromonosporaceae</taxon>
        <taxon>Rhizocola</taxon>
    </lineage>
</organism>
<dbReference type="RefSeq" id="WP_203906082.1">
    <property type="nucleotide sequence ID" value="NZ_BONY01000001.1"/>
</dbReference>